<keyword evidence="5 11" id="KW-0328">Glycosyltransferase</keyword>
<feature type="transmembrane region" description="Helical" evidence="11">
    <location>
        <begin position="358"/>
        <end position="380"/>
    </location>
</feature>
<dbReference type="OrthoDB" id="10252502at2759"/>
<evidence type="ECO:0000256" key="2">
    <source>
        <dbReference type="ARBA" id="ARBA00004687"/>
    </source>
</evidence>
<keyword evidence="14" id="KW-1185">Reference proteome</keyword>
<feature type="transmembrane region" description="Helical" evidence="11">
    <location>
        <begin position="210"/>
        <end position="227"/>
    </location>
</feature>
<dbReference type="InterPro" id="IPR007315">
    <property type="entry name" value="PIG-V/Gpi18"/>
</dbReference>
<protein>
    <recommendedName>
        <fullName evidence="11">GPI mannosyltransferase 2</fullName>
        <ecNumber evidence="11">2.4.1.-</ecNumber>
    </recommendedName>
</protein>
<organism evidence="13 14">
    <name type="scientific">Plasmodium gonderi</name>
    <dbReference type="NCBI Taxonomy" id="77519"/>
    <lineage>
        <taxon>Eukaryota</taxon>
        <taxon>Sar</taxon>
        <taxon>Alveolata</taxon>
        <taxon>Apicomplexa</taxon>
        <taxon>Aconoidasida</taxon>
        <taxon>Haemosporida</taxon>
        <taxon>Plasmodiidae</taxon>
        <taxon>Plasmodium</taxon>
        <taxon>Plasmodium (Plasmodium)</taxon>
    </lineage>
</organism>
<feature type="transmembrane region" description="Helical" evidence="11">
    <location>
        <begin position="490"/>
        <end position="511"/>
    </location>
</feature>
<evidence type="ECO:0000313" key="14">
    <source>
        <dbReference type="Proteomes" id="UP000195521"/>
    </source>
</evidence>
<comment type="subcellular location">
    <subcellularLocation>
        <location evidence="1 11">Endoplasmic reticulum membrane</location>
        <topology evidence="1 11">Multi-pass membrane protein</topology>
    </subcellularLocation>
</comment>
<comment type="similarity">
    <text evidence="3 11">Belongs to the PIGV family.</text>
</comment>
<dbReference type="OMA" id="GALFIWC"/>
<dbReference type="Pfam" id="PF04188">
    <property type="entry name" value="Mannosyl_trans2"/>
    <property type="match status" value="2"/>
</dbReference>
<evidence type="ECO:0000256" key="10">
    <source>
        <dbReference type="ARBA" id="ARBA00023136"/>
    </source>
</evidence>
<feature type="transmembrane region" description="Helical" evidence="11">
    <location>
        <begin position="45"/>
        <end position="65"/>
    </location>
</feature>
<sequence length="567" mass="66848">MQEGKFLDKGKSEEEAEGTGEAEELGDGTGNVGKSRTEWKVAKDVISLGLIAMIVRVFCIGYTILWSRGIRNYKFSNDLLCDEHSNLWNYIRCFSYWDGEYFLRLSLNETEYLYEQNHAFFPALPLIIVYIKKLISIFLPNMSSSTCSVHMLIALIINNFFFVISVIGMYVFVYISFNNRIRNVEISSAKKKEKCSDMYYMNNIMDIENCYKFSFFVAFLYIFNIGNIHMSSFYNESIFSCLSIWGFTFLQFSKISKNMNLIFELFAVLSFSLASFFRSNGILFLIPLFIFNLSSCTFCRYCSLLLSSSMGAGKKIHLTPGSNSQIDIHKKRISKENIWIYFQNKRNFVQFVLHWGKALIEAILVILPFIIFQSYAYHLYCVPKHNDLWKEEHKKFHNFLISFLKNPLKYVDILNHTSQNSEFIRRPWCEKTFPFVYNYIQQKYWGVQFLKLFKSPNPNILYAAPVYFLSFHAVYHFFICKTFNINQPYLLLNPFLEGILHLFVLCLYILTFAHTEIILRLVVSSPYFYTHYAYLLKYSDKWNYFLLINLVYFFIGPPLFGTYIAWT</sequence>
<feature type="transmembrane region" description="Helical" evidence="11">
    <location>
        <begin position="460"/>
        <end position="478"/>
    </location>
</feature>
<gene>
    <name evidence="13" type="ORF">PGO_146340</name>
</gene>
<feature type="transmembrane region" description="Helical" evidence="11">
    <location>
        <begin position="283"/>
        <end position="306"/>
    </location>
</feature>
<keyword evidence="9 11" id="KW-1133">Transmembrane helix</keyword>
<accession>A0A1Y1JMM5</accession>
<evidence type="ECO:0000256" key="6">
    <source>
        <dbReference type="ARBA" id="ARBA00022679"/>
    </source>
</evidence>
<proteinExistence type="inferred from homology"/>
<evidence type="ECO:0000256" key="9">
    <source>
        <dbReference type="ARBA" id="ARBA00022989"/>
    </source>
</evidence>
<dbReference type="RefSeq" id="XP_028546425.1">
    <property type="nucleotide sequence ID" value="XM_028690624.1"/>
</dbReference>
<dbReference type="GO" id="GO:0005789">
    <property type="term" value="C:endoplasmic reticulum membrane"/>
    <property type="evidence" value="ECO:0007669"/>
    <property type="project" value="UniProtKB-SubCell"/>
</dbReference>
<dbReference type="GeneID" id="39750582"/>
<dbReference type="GO" id="GO:0004376">
    <property type="term" value="F:GPI mannosyltransferase activity"/>
    <property type="evidence" value="ECO:0007669"/>
    <property type="project" value="InterPro"/>
</dbReference>
<keyword evidence="6 11" id="KW-0808">Transferase</keyword>
<dbReference type="GO" id="GO:0031501">
    <property type="term" value="C:mannosyltransferase complex"/>
    <property type="evidence" value="ECO:0007669"/>
    <property type="project" value="TreeGrafter"/>
</dbReference>
<feature type="transmembrane region" description="Helical" evidence="11">
    <location>
        <begin position="233"/>
        <end position="252"/>
    </location>
</feature>
<keyword evidence="4 11" id="KW-0337">GPI-anchor biosynthesis</keyword>
<evidence type="ECO:0000256" key="3">
    <source>
        <dbReference type="ARBA" id="ARBA00008698"/>
    </source>
</evidence>
<evidence type="ECO:0000256" key="11">
    <source>
        <dbReference type="RuleBase" id="RU363112"/>
    </source>
</evidence>
<feature type="region of interest" description="Disordered" evidence="12">
    <location>
        <begin position="1"/>
        <end position="32"/>
    </location>
</feature>
<evidence type="ECO:0000256" key="7">
    <source>
        <dbReference type="ARBA" id="ARBA00022692"/>
    </source>
</evidence>
<evidence type="ECO:0000313" key="13">
    <source>
        <dbReference type="EMBL" id="GAW83836.1"/>
    </source>
</evidence>
<comment type="caution">
    <text evidence="11">Lacks conserved residue(s) required for the propagation of feature annotation.</text>
</comment>
<name>A0A1Y1JMM5_PLAGO</name>
<keyword evidence="10 11" id="KW-0472">Membrane</keyword>
<comment type="function">
    <text evidence="11">Mannosyltransferase involved in glycosylphosphatidylinositol-anchor biosynthesis.</text>
</comment>
<dbReference type="AlphaFoldDB" id="A0A1Y1JMM5"/>
<feature type="transmembrane region" description="Helical" evidence="11">
    <location>
        <begin position="259"/>
        <end position="277"/>
    </location>
</feature>
<comment type="pathway">
    <text evidence="2 11">Glycolipid biosynthesis; glycosylphosphatidylinositol-anchor biosynthesis.</text>
</comment>
<dbReference type="PANTHER" id="PTHR12468:SF2">
    <property type="entry name" value="GPI MANNOSYLTRANSFERASE 2"/>
    <property type="match status" value="1"/>
</dbReference>
<feature type="transmembrane region" description="Helical" evidence="11">
    <location>
        <begin position="119"/>
        <end position="139"/>
    </location>
</feature>
<dbReference type="UniPathway" id="UPA00196"/>
<evidence type="ECO:0000256" key="1">
    <source>
        <dbReference type="ARBA" id="ARBA00004477"/>
    </source>
</evidence>
<dbReference type="EMBL" id="BDQF01000015">
    <property type="protein sequence ID" value="GAW83836.1"/>
    <property type="molecule type" value="Genomic_DNA"/>
</dbReference>
<keyword evidence="7 11" id="KW-0812">Transmembrane</keyword>
<evidence type="ECO:0000256" key="8">
    <source>
        <dbReference type="ARBA" id="ARBA00022824"/>
    </source>
</evidence>
<feature type="transmembrane region" description="Helical" evidence="11">
    <location>
        <begin position="517"/>
        <end position="535"/>
    </location>
</feature>
<keyword evidence="8 11" id="KW-0256">Endoplasmic reticulum</keyword>
<dbReference type="PANTHER" id="PTHR12468">
    <property type="entry name" value="GPI MANNOSYLTRANSFERASE 2"/>
    <property type="match status" value="1"/>
</dbReference>
<comment type="caution">
    <text evidence="13">The sequence shown here is derived from an EMBL/GenBank/DDBJ whole genome shotgun (WGS) entry which is preliminary data.</text>
</comment>
<dbReference type="EC" id="2.4.1.-" evidence="11"/>
<evidence type="ECO:0000256" key="4">
    <source>
        <dbReference type="ARBA" id="ARBA00022502"/>
    </source>
</evidence>
<dbReference type="GO" id="GO:0000009">
    <property type="term" value="F:alpha-1,6-mannosyltransferase activity"/>
    <property type="evidence" value="ECO:0007669"/>
    <property type="project" value="InterPro"/>
</dbReference>
<evidence type="ECO:0000256" key="5">
    <source>
        <dbReference type="ARBA" id="ARBA00022676"/>
    </source>
</evidence>
<feature type="transmembrane region" description="Helical" evidence="11">
    <location>
        <begin position="151"/>
        <end position="173"/>
    </location>
</feature>
<feature type="compositionally biased region" description="Acidic residues" evidence="12">
    <location>
        <begin position="14"/>
        <end position="26"/>
    </location>
</feature>
<dbReference type="GO" id="GO:0006506">
    <property type="term" value="P:GPI anchor biosynthetic process"/>
    <property type="evidence" value="ECO:0007669"/>
    <property type="project" value="UniProtKB-UniPathway"/>
</dbReference>
<reference evidence="14" key="1">
    <citation type="submission" date="2017-04" db="EMBL/GenBank/DDBJ databases">
        <title>Plasmodium gonderi genome.</title>
        <authorList>
            <person name="Arisue N."/>
            <person name="Honma H."/>
            <person name="Kawai S."/>
            <person name="Tougan T."/>
            <person name="Tanabe K."/>
            <person name="Horii T."/>
        </authorList>
    </citation>
    <scope>NUCLEOTIDE SEQUENCE [LARGE SCALE GENOMIC DNA]</scope>
    <source>
        <strain evidence="14">ATCC 30045</strain>
    </source>
</reference>
<evidence type="ECO:0000256" key="12">
    <source>
        <dbReference type="SAM" id="MobiDB-lite"/>
    </source>
</evidence>
<feature type="transmembrane region" description="Helical" evidence="11">
    <location>
        <begin position="542"/>
        <end position="566"/>
    </location>
</feature>
<feature type="compositionally biased region" description="Basic and acidic residues" evidence="12">
    <location>
        <begin position="1"/>
        <end position="13"/>
    </location>
</feature>
<dbReference type="Proteomes" id="UP000195521">
    <property type="component" value="Unassembled WGS sequence"/>
</dbReference>